<dbReference type="Proteomes" id="UP000035088">
    <property type="component" value="Unassembled WGS sequence"/>
</dbReference>
<dbReference type="OrthoDB" id="5288100at2"/>
<protein>
    <submittedName>
        <fullName evidence="1">Uncharacterized protein</fullName>
    </submittedName>
</protein>
<reference evidence="1 2" key="1">
    <citation type="submission" date="2011-11" db="EMBL/GenBank/DDBJ databases">
        <title>Whole genome shotgun sequence of Gordonia araii NBRC 100433.</title>
        <authorList>
            <person name="Yoshida Y."/>
            <person name="Hosoyama A."/>
            <person name="Tsuchikane K."/>
            <person name="Katsumata H."/>
            <person name="Yamazaki S."/>
            <person name="Fujita N."/>
        </authorList>
    </citation>
    <scope>NUCLEOTIDE SEQUENCE [LARGE SCALE GENOMIC DNA]</scope>
    <source>
        <strain evidence="1 2">NBRC 100433</strain>
    </source>
</reference>
<dbReference type="STRING" id="1073574.GOARA_012_01060"/>
<gene>
    <name evidence="1" type="ORF">GOARA_012_01060</name>
</gene>
<name>G7GY80_9ACTN</name>
<organism evidence="1 2">
    <name type="scientific">Gordonia araii NBRC 100433</name>
    <dbReference type="NCBI Taxonomy" id="1073574"/>
    <lineage>
        <taxon>Bacteria</taxon>
        <taxon>Bacillati</taxon>
        <taxon>Actinomycetota</taxon>
        <taxon>Actinomycetes</taxon>
        <taxon>Mycobacteriales</taxon>
        <taxon>Gordoniaceae</taxon>
        <taxon>Gordonia</taxon>
    </lineage>
</organism>
<dbReference type="AlphaFoldDB" id="G7GY80"/>
<evidence type="ECO:0000313" key="1">
    <source>
        <dbReference type="EMBL" id="GAB08555.1"/>
    </source>
</evidence>
<dbReference type="EMBL" id="BAEE01000012">
    <property type="protein sequence ID" value="GAB08555.1"/>
    <property type="molecule type" value="Genomic_DNA"/>
</dbReference>
<proteinExistence type="predicted"/>
<sequence>MSAIEDRLFNIAMYYGIGDSVPIYSMYGAVKEVTGSTDHAGSLLIPIYEKLVTDKLAEVGVPGDDGFIAWPSQENEALDTVRAFLHEHPNDPNDQGFSIWFELTDHGESVAKAMPAPFPDDEN</sequence>
<evidence type="ECO:0000313" key="2">
    <source>
        <dbReference type="Proteomes" id="UP000035088"/>
    </source>
</evidence>
<comment type="caution">
    <text evidence="1">The sequence shown here is derived from an EMBL/GenBank/DDBJ whole genome shotgun (WGS) entry which is preliminary data.</text>
</comment>
<keyword evidence="2" id="KW-1185">Reference proteome</keyword>
<dbReference type="RefSeq" id="WP_007320632.1">
    <property type="nucleotide sequence ID" value="NZ_BAEE01000012.1"/>
</dbReference>
<accession>G7GY80</accession>